<proteinExistence type="predicted"/>
<evidence type="ECO:0000313" key="1">
    <source>
        <dbReference type="EMBL" id="SEK92075.1"/>
    </source>
</evidence>
<organism evidence="1 2">
    <name type="scientific">Atopomonas hussainii</name>
    <dbReference type="NCBI Taxonomy" id="1429083"/>
    <lineage>
        <taxon>Bacteria</taxon>
        <taxon>Pseudomonadati</taxon>
        <taxon>Pseudomonadota</taxon>
        <taxon>Gammaproteobacteria</taxon>
        <taxon>Pseudomonadales</taxon>
        <taxon>Pseudomonadaceae</taxon>
        <taxon>Atopomonas</taxon>
    </lineage>
</organism>
<dbReference type="EMBL" id="FOAS01000006">
    <property type="protein sequence ID" value="SEK92075.1"/>
    <property type="molecule type" value="Genomic_DNA"/>
</dbReference>
<accession>A0A1H7L121</accession>
<protein>
    <submittedName>
        <fullName evidence="1">Uncharacterized protein</fullName>
    </submittedName>
</protein>
<keyword evidence="2" id="KW-1185">Reference proteome</keyword>
<dbReference type="Proteomes" id="UP000185766">
    <property type="component" value="Unassembled WGS sequence"/>
</dbReference>
<dbReference type="AlphaFoldDB" id="A0A1H7L121"/>
<evidence type="ECO:0000313" key="2">
    <source>
        <dbReference type="Proteomes" id="UP000185766"/>
    </source>
</evidence>
<name>A0A1H7L121_9GAMM</name>
<reference evidence="1 2" key="1">
    <citation type="submission" date="2016-10" db="EMBL/GenBank/DDBJ databases">
        <authorList>
            <person name="de Groot N.N."/>
        </authorList>
    </citation>
    <scope>NUCLEOTIDE SEQUENCE [LARGE SCALE GENOMIC DNA]</scope>
    <source>
        <strain evidence="1 2">JCM 19513</strain>
    </source>
</reference>
<sequence>MIFLLNGHGKAHRRAVARLWWKESQLIKGEGLLNQMQGDFVLLKLLADGFARRGVGEQGVHYAQRA</sequence>
<gene>
    <name evidence="1" type="ORF">SAMN05216214_106130</name>
</gene>